<protein>
    <submittedName>
        <fullName evidence="2">Uncharacterized protein</fullName>
    </submittedName>
</protein>
<dbReference type="GeneID" id="85338988"/>
<comment type="caution">
    <text evidence="2">The sequence shown here is derived from an EMBL/GenBank/DDBJ whole genome shotgun (WGS) entry which is preliminary data.</text>
</comment>
<proteinExistence type="predicted"/>
<evidence type="ECO:0000256" key="1">
    <source>
        <dbReference type="SAM" id="MobiDB-lite"/>
    </source>
</evidence>
<dbReference type="EMBL" id="MOOE01000007">
    <property type="protein sequence ID" value="KAK1527013.1"/>
    <property type="molecule type" value="Genomic_DNA"/>
</dbReference>
<evidence type="ECO:0000313" key="2">
    <source>
        <dbReference type="EMBL" id="KAK1527013.1"/>
    </source>
</evidence>
<organism evidence="2 3">
    <name type="scientific">Colletotrichum costaricense</name>
    <dbReference type="NCBI Taxonomy" id="1209916"/>
    <lineage>
        <taxon>Eukaryota</taxon>
        <taxon>Fungi</taxon>
        <taxon>Dikarya</taxon>
        <taxon>Ascomycota</taxon>
        <taxon>Pezizomycotina</taxon>
        <taxon>Sordariomycetes</taxon>
        <taxon>Hypocreomycetidae</taxon>
        <taxon>Glomerellales</taxon>
        <taxon>Glomerellaceae</taxon>
        <taxon>Colletotrichum</taxon>
        <taxon>Colletotrichum acutatum species complex</taxon>
    </lineage>
</organism>
<dbReference type="RefSeq" id="XP_060313333.1">
    <property type="nucleotide sequence ID" value="XM_060455441.1"/>
</dbReference>
<evidence type="ECO:0000313" key="3">
    <source>
        <dbReference type="Proteomes" id="UP001240678"/>
    </source>
</evidence>
<feature type="region of interest" description="Disordered" evidence="1">
    <location>
        <begin position="279"/>
        <end position="313"/>
    </location>
</feature>
<accession>A0AAJ0E187</accession>
<sequence>MESRWRFKGQTVCSRFNAANLTCLERKRLLRAFLRYQLNSLMDRNVQQLCKESLHRHSGQKFQPWDLQAILCVDEYLKTLDAAMFAQYSNSGLPEIVLSKGSTSSHLPGLLYPHSLCVDPEAYAHDMGCGHYIASWFTYGGLDLVTILLRSTEPGQTGRDRLKEWFENFHQIYDSRRERSHYLIEGYHSIGRVLEGSESGPGMYRTFHSRIIPNYMTLTRTSIQRAWVFLDDARFYPPPSSDASPHFLTEDEALEERYQTMKKDEDYWDLPWRARARHRSQKWHNEMSPEKTKVQDYQDSEPEKEFSLWTDEY</sequence>
<dbReference type="Proteomes" id="UP001240678">
    <property type="component" value="Unassembled WGS sequence"/>
</dbReference>
<gene>
    <name evidence="2" type="ORF">CCOS01_07275</name>
</gene>
<reference evidence="2 3" key="1">
    <citation type="submission" date="2016-10" db="EMBL/GenBank/DDBJ databases">
        <title>The genome sequence of Colletotrichum fioriniae PJ7.</title>
        <authorList>
            <person name="Baroncelli R."/>
        </authorList>
    </citation>
    <scope>NUCLEOTIDE SEQUENCE [LARGE SCALE GENOMIC DNA]</scope>
    <source>
        <strain evidence="2 3">IMI 309622</strain>
    </source>
</reference>
<keyword evidence="3" id="KW-1185">Reference proteome</keyword>
<feature type="compositionally biased region" description="Basic and acidic residues" evidence="1">
    <location>
        <begin position="283"/>
        <end position="306"/>
    </location>
</feature>
<name>A0AAJ0E187_9PEZI</name>
<dbReference type="AlphaFoldDB" id="A0AAJ0E187"/>